<reference evidence="2 3" key="1">
    <citation type="journal article" date="2016" name="Mol. Biol. Evol.">
        <title>Comparative Genomics of Early-Diverging Mushroom-Forming Fungi Provides Insights into the Origins of Lignocellulose Decay Capabilities.</title>
        <authorList>
            <person name="Nagy L.G."/>
            <person name="Riley R."/>
            <person name="Tritt A."/>
            <person name="Adam C."/>
            <person name="Daum C."/>
            <person name="Floudas D."/>
            <person name="Sun H."/>
            <person name="Yadav J.S."/>
            <person name="Pangilinan J."/>
            <person name="Larsson K.H."/>
            <person name="Matsuura K."/>
            <person name="Barry K."/>
            <person name="Labutti K."/>
            <person name="Kuo R."/>
            <person name="Ohm R.A."/>
            <person name="Bhattacharya S.S."/>
            <person name="Shirouzu T."/>
            <person name="Yoshinaga Y."/>
            <person name="Martin F.M."/>
            <person name="Grigoriev I.V."/>
            <person name="Hibbett D.S."/>
        </authorList>
    </citation>
    <scope>NUCLEOTIDE SEQUENCE [LARGE SCALE GENOMIC DNA]</scope>
    <source>
        <strain evidence="2 3">HHB14362 ss-1</strain>
    </source>
</reference>
<dbReference type="STRING" id="1314782.A0A165KIM3"/>
<dbReference type="Proteomes" id="UP000076761">
    <property type="component" value="Unassembled WGS sequence"/>
</dbReference>
<dbReference type="OrthoDB" id="3222453at2759"/>
<protein>
    <submittedName>
        <fullName evidence="2">Uncharacterized protein</fullName>
    </submittedName>
</protein>
<dbReference type="EMBL" id="KV425816">
    <property type="protein sequence ID" value="KZT15564.1"/>
    <property type="molecule type" value="Genomic_DNA"/>
</dbReference>
<sequence>MKKYMVENHSDWLEFAEGLGMDVVLQDLYLVTGTDRTDEWAMAVFRHTESETAASASITIPKGLNVSASFRVTWDATASVLHHYGPYRRLETSGLGIGCSPSEGGSLHNQTVFIRGFRMKKRAKWIAPKVIRAAAGYHNIEFDREDDDQSSVLSPKSDHSSDNDVEAVRDVAKETNPVCDILDYILESCPGAEVAIAHDRDLCYYTHDRHDSIGDEPSSIRPEASQMITLNDGVASFGGLSETTFSAHTGLNAQGCALSSPAVSIENTCSSTPLQTAEDREHPLLEHYSSLLTHDGNASPSSNDISVSNIIDKKPSDDSVDAIMAVLNASGYGLDDNLGLSDDLSSLNETPPDSMESIEWESMLSIDSPVGCDTSAFYCTPQDTKSCSSWTHLDPDNRPPQPYDEQIQGVETWPHVHSDPAYYDYGQ</sequence>
<gene>
    <name evidence="2" type="ORF">NEOLEDRAFT_1103928</name>
</gene>
<name>A0A165KIM3_9AGAM</name>
<evidence type="ECO:0000256" key="1">
    <source>
        <dbReference type="SAM" id="MobiDB-lite"/>
    </source>
</evidence>
<keyword evidence="3" id="KW-1185">Reference proteome</keyword>
<evidence type="ECO:0000313" key="2">
    <source>
        <dbReference type="EMBL" id="KZT15564.1"/>
    </source>
</evidence>
<dbReference type="InParanoid" id="A0A165KIM3"/>
<dbReference type="AlphaFoldDB" id="A0A165KIM3"/>
<proteinExistence type="predicted"/>
<organism evidence="2 3">
    <name type="scientific">Neolentinus lepideus HHB14362 ss-1</name>
    <dbReference type="NCBI Taxonomy" id="1314782"/>
    <lineage>
        <taxon>Eukaryota</taxon>
        <taxon>Fungi</taxon>
        <taxon>Dikarya</taxon>
        <taxon>Basidiomycota</taxon>
        <taxon>Agaricomycotina</taxon>
        <taxon>Agaricomycetes</taxon>
        <taxon>Gloeophyllales</taxon>
        <taxon>Gloeophyllaceae</taxon>
        <taxon>Neolentinus</taxon>
    </lineage>
</organism>
<accession>A0A165KIM3</accession>
<evidence type="ECO:0000313" key="3">
    <source>
        <dbReference type="Proteomes" id="UP000076761"/>
    </source>
</evidence>
<feature type="region of interest" description="Disordered" evidence="1">
    <location>
        <begin position="145"/>
        <end position="164"/>
    </location>
</feature>